<comment type="similarity">
    <text evidence="1 3">Belongs to the UreD family.</text>
</comment>
<protein>
    <recommendedName>
        <fullName evidence="3">Urease accessory protein UreD</fullName>
    </recommendedName>
</protein>
<keyword evidence="3" id="KW-0996">Nickel insertion</keyword>
<comment type="subunit">
    <text evidence="3">UreD, UreF and UreG form a complex that acts as a GTP-hydrolysis-dependent molecular chaperone, activating the urease apoprotein by helping to assemble the nickel containing metallocenter of UreC. The UreE protein probably delivers the nickel.</text>
</comment>
<evidence type="ECO:0000256" key="3">
    <source>
        <dbReference type="HAMAP-Rule" id="MF_01384"/>
    </source>
</evidence>
<organism evidence="4 5">
    <name type="scientific">Roseibium album</name>
    <dbReference type="NCBI Taxonomy" id="311410"/>
    <lineage>
        <taxon>Bacteria</taxon>
        <taxon>Pseudomonadati</taxon>
        <taxon>Pseudomonadota</taxon>
        <taxon>Alphaproteobacteria</taxon>
        <taxon>Hyphomicrobiales</taxon>
        <taxon>Stappiaceae</taxon>
        <taxon>Roseibium</taxon>
    </lineage>
</organism>
<reference evidence="5" key="1">
    <citation type="submission" date="2015-07" db="EMBL/GenBank/DDBJ databases">
        <authorList>
            <person name="Rodrigo-Torres Lidia"/>
            <person name="Arahal R.David."/>
        </authorList>
    </citation>
    <scope>NUCLEOTIDE SEQUENCE [LARGE SCALE GENOMIC DNA]</scope>
    <source>
        <strain evidence="5">CECT 5096</strain>
    </source>
</reference>
<keyword evidence="3" id="KW-0963">Cytoplasm</keyword>
<comment type="function">
    <text evidence="3">Required for maturation of urease via the functional incorporation of the urease nickel metallocenter.</text>
</comment>
<proteinExistence type="inferred from homology"/>
<dbReference type="AlphaFoldDB" id="A0A0M6Z909"/>
<evidence type="ECO:0000256" key="1">
    <source>
        <dbReference type="ARBA" id="ARBA00007177"/>
    </source>
</evidence>
<keyword evidence="5" id="KW-1185">Reference proteome</keyword>
<evidence type="ECO:0000313" key="4">
    <source>
        <dbReference type="EMBL" id="CTQ67008.1"/>
    </source>
</evidence>
<keyword evidence="2 3" id="KW-0143">Chaperone</keyword>
<dbReference type="HAMAP" id="MF_01384">
    <property type="entry name" value="UreD"/>
    <property type="match status" value="1"/>
</dbReference>
<dbReference type="STRING" id="311410.LA5095_02445"/>
<dbReference type="RefSeq" id="WP_055115665.1">
    <property type="nucleotide sequence ID" value="NZ_CXWC01000002.1"/>
</dbReference>
<dbReference type="Proteomes" id="UP000049983">
    <property type="component" value="Unassembled WGS sequence"/>
</dbReference>
<dbReference type="GeneID" id="97668726"/>
<dbReference type="Pfam" id="PF01774">
    <property type="entry name" value="UreD"/>
    <property type="match status" value="1"/>
</dbReference>
<gene>
    <name evidence="3 4" type="primary">ureD</name>
    <name evidence="4" type="ORF">LA5096_01301</name>
</gene>
<dbReference type="OrthoDB" id="9798842at2"/>
<dbReference type="PANTHER" id="PTHR33643">
    <property type="entry name" value="UREASE ACCESSORY PROTEIN D"/>
    <property type="match status" value="1"/>
</dbReference>
<dbReference type="EMBL" id="CXWC01000002">
    <property type="protein sequence ID" value="CTQ67008.1"/>
    <property type="molecule type" value="Genomic_DNA"/>
</dbReference>
<accession>A0A0M6Z909</accession>
<dbReference type="GO" id="GO:0005737">
    <property type="term" value="C:cytoplasm"/>
    <property type="evidence" value="ECO:0007669"/>
    <property type="project" value="UniProtKB-SubCell"/>
</dbReference>
<evidence type="ECO:0000256" key="2">
    <source>
        <dbReference type="ARBA" id="ARBA00023186"/>
    </source>
</evidence>
<name>A0A0M6Z909_9HYPH</name>
<sequence>MYGAATASDLGPQDTRLQRVNGSARIRFTGAGGRTRLADLYQQGSAKIRLPKVYDGADTAVLINTAGGLTGGDALTYDVAVDDATHAIVTSQTAERAYRSNSGSAKVTTSLKVGDDATLEWLPQETILFDRSSLSRSISADLAPEGRLLLLETLVLGRRAMRETVEKVWFRDRWRIRRGGKLVFADDIRFDGDPGKFLGGQAATGGDRTIATFLDCTTDAEDRLSLARSCLEASGNHAIHAAASAWNGLLTVRFVSDDSRILRNTLVSFLTDYRSADLPRVWHC</sequence>
<evidence type="ECO:0000313" key="5">
    <source>
        <dbReference type="Proteomes" id="UP000049983"/>
    </source>
</evidence>
<dbReference type="InterPro" id="IPR002669">
    <property type="entry name" value="UreD"/>
</dbReference>
<comment type="subcellular location">
    <subcellularLocation>
        <location evidence="3">Cytoplasm</location>
    </subcellularLocation>
</comment>
<dbReference type="PANTHER" id="PTHR33643:SF1">
    <property type="entry name" value="UREASE ACCESSORY PROTEIN D"/>
    <property type="match status" value="1"/>
</dbReference>
<dbReference type="GO" id="GO:0016151">
    <property type="term" value="F:nickel cation binding"/>
    <property type="evidence" value="ECO:0007669"/>
    <property type="project" value="UniProtKB-UniRule"/>
</dbReference>